<dbReference type="Pfam" id="PF05275">
    <property type="entry name" value="CopB"/>
    <property type="match status" value="1"/>
</dbReference>
<dbReference type="EMBL" id="JACHWZ010000027">
    <property type="protein sequence ID" value="MBB3063261.1"/>
    <property type="molecule type" value="Genomic_DNA"/>
</dbReference>
<evidence type="ECO:0000313" key="2">
    <source>
        <dbReference type="EMBL" id="MBB3063261.1"/>
    </source>
</evidence>
<feature type="chain" id="PRO_5030542160" evidence="1">
    <location>
        <begin position="18"/>
        <end position="246"/>
    </location>
</feature>
<gene>
    <name evidence="2" type="ORF">FHS09_004119</name>
</gene>
<feature type="signal peptide" evidence="1">
    <location>
        <begin position="1"/>
        <end position="17"/>
    </location>
</feature>
<dbReference type="AlphaFoldDB" id="A0A7W4WGN8"/>
<comment type="caution">
    <text evidence="2">The sequence shown here is derived from an EMBL/GenBank/DDBJ whole genome shotgun (WGS) entry which is preliminary data.</text>
</comment>
<proteinExistence type="predicted"/>
<protein>
    <submittedName>
        <fullName evidence="2">Copper resistance protein B</fullName>
    </submittedName>
</protein>
<sequence>MKKIILLAVLVASGAKAQTAYHHDKHEDADIPDHVMDHEKLFTMGKLDQLEVREEDSDALKGDLWFGGNRDKLWLKGEWEREDGETENAELQALYSRAVAPFWDLQMGLRHDFRLEDGPSKNWAAIGFQGLAPYFFEVDAALFVGEGGDSAMRLEAEYELLFTQRLILSPEIELDFYGQNDPATNTGSGLSDMEAGLRLRYEITRQFAPYIGVHYEKKFGEAASFARADAESVSDTTWVIGLRAWF</sequence>
<dbReference type="RefSeq" id="WP_183463279.1">
    <property type="nucleotide sequence ID" value="NZ_JACHWZ010000027.1"/>
</dbReference>
<evidence type="ECO:0000256" key="1">
    <source>
        <dbReference type="SAM" id="SignalP"/>
    </source>
</evidence>
<dbReference type="Proteomes" id="UP000535937">
    <property type="component" value="Unassembled WGS sequence"/>
</dbReference>
<name>A0A7W4WGN8_9GAMM</name>
<keyword evidence="3" id="KW-1185">Reference proteome</keyword>
<dbReference type="GO" id="GO:0005507">
    <property type="term" value="F:copper ion binding"/>
    <property type="evidence" value="ECO:0007669"/>
    <property type="project" value="InterPro"/>
</dbReference>
<organism evidence="2 3">
    <name type="scientific">Microbulbifer rhizosphaerae</name>
    <dbReference type="NCBI Taxonomy" id="1562603"/>
    <lineage>
        <taxon>Bacteria</taxon>
        <taxon>Pseudomonadati</taxon>
        <taxon>Pseudomonadota</taxon>
        <taxon>Gammaproteobacteria</taxon>
        <taxon>Cellvibrionales</taxon>
        <taxon>Microbulbiferaceae</taxon>
        <taxon>Microbulbifer</taxon>
    </lineage>
</organism>
<accession>A0A7W4WGN8</accession>
<keyword evidence="1" id="KW-0732">Signal</keyword>
<reference evidence="2 3" key="1">
    <citation type="submission" date="2020-08" db="EMBL/GenBank/DDBJ databases">
        <title>Genomic Encyclopedia of Type Strains, Phase III (KMG-III): the genomes of soil and plant-associated and newly described type strains.</title>
        <authorList>
            <person name="Whitman W."/>
        </authorList>
    </citation>
    <scope>NUCLEOTIDE SEQUENCE [LARGE SCALE GENOMIC DNA]</scope>
    <source>
        <strain evidence="2 3">CECT 8799</strain>
    </source>
</reference>
<evidence type="ECO:0000313" key="3">
    <source>
        <dbReference type="Proteomes" id="UP000535937"/>
    </source>
</evidence>
<dbReference type="InterPro" id="IPR007939">
    <property type="entry name" value="Cu-R_B_prcur"/>
</dbReference>
<dbReference type="GO" id="GO:0006878">
    <property type="term" value="P:intracellular copper ion homeostasis"/>
    <property type="evidence" value="ECO:0007669"/>
    <property type="project" value="InterPro"/>
</dbReference>
<dbReference type="GO" id="GO:0009279">
    <property type="term" value="C:cell outer membrane"/>
    <property type="evidence" value="ECO:0007669"/>
    <property type="project" value="InterPro"/>
</dbReference>